<reference evidence="2 3" key="1">
    <citation type="submission" date="2024-09" db="EMBL/GenBank/DDBJ databases">
        <authorList>
            <person name="Sun Q."/>
            <person name="Mori K."/>
        </authorList>
    </citation>
    <scope>NUCLEOTIDE SEQUENCE [LARGE SCALE GENOMIC DNA]</scope>
    <source>
        <strain evidence="2 3">JCM 4414</strain>
    </source>
</reference>
<dbReference type="EMBL" id="JBHMCT010000020">
    <property type="protein sequence ID" value="MFB9558270.1"/>
    <property type="molecule type" value="Genomic_DNA"/>
</dbReference>
<feature type="region of interest" description="Disordered" evidence="1">
    <location>
        <begin position="41"/>
        <end position="78"/>
    </location>
</feature>
<accession>A0ABV5QXM2</accession>
<organism evidence="2 3">
    <name type="scientific">Streptomyces roseoviridis</name>
    <dbReference type="NCBI Taxonomy" id="67361"/>
    <lineage>
        <taxon>Bacteria</taxon>
        <taxon>Bacillati</taxon>
        <taxon>Actinomycetota</taxon>
        <taxon>Actinomycetes</taxon>
        <taxon>Kitasatosporales</taxon>
        <taxon>Streptomycetaceae</taxon>
        <taxon>Streptomyces</taxon>
    </lineage>
</organism>
<protein>
    <submittedName>
        <fullName evidence="2">Uncharacterized protein</fullName>
    </submittedName>
</protein>
<evidence type="ECO:0000256" key="1">
    <source>
        <dbReference type="SAM" id="MobiDB-lite"/>
    </source>
</evidence>
<keyword evidence="3" id="KW-1185">Reference proteome</keyword>
<comment type="caution">
    <text evidence="2">The sequence shown here is derived from an EMBL/GenBank/DDBJ whole genome shotgun (WGS) entry which is preliminary data.</text>
</comment>
<feature type="compositionally biased region" description="Basic and acidic residues" evidence="1">
    <location>
        <begin position="41"/>
        <end position="51"/>
    </location>
</feature>
<gene>
    <name evidence="2" type="ORF">ACFFTP_29305</name>
</gene>
<sequence length="134" mass="14480">MARAVVDLVRVPRREAVAGPMGRFLVLGSRLVPGTVERTMSRQVDRTHLSRTEPAPAGHGNLYAPAPGAGATHGGWGGRRRTAMRRLTTATVLACVGVRIARRLRPRRQAGRLAVDGRWTADPPVGADEYSRLP</sequence>
<name>A0ABV5QXM2_9ACTN</name>
<dbReference type="Proteomes" id="UP001589716">
    <property type="component" value="Unassembled WGS sequence"/>
</dbReference>
<evidence type="ECO:0000313" key="3">
    <source>
        <dbReference type="Proteomes" id="UP001589716"/>
    </source>
</evidence>
<evidence type="ECO:0000313" key="2">
    <source>
        <dbReference type="EMBL" id="MFB9558270.1"/>
    </source>
</evidence>
<dbReference type="RefSeq" id="WP_345492645.1">
    <property type="nucleotide sequence ID" value="NZ_BAAAWU010000001.1"/>
</dbReference>
<proteinExistence type="predicted"/>